<dbReference type="NCBIfam" id="NF033529">
    <property type="entry name" value="transpos_ISLre2"/>
    <property type="match status" value="1"/>
</dbReference>
<protein>
    <submittedName>
        <fullName evidence="6">Uncharacterized protein family (UPF0236)</fullName>
    </submittedName>
</protein>
<reference evidence="6" key="1">
    <citation type="submission" date="2016-10" db="EMBL/GenBank/DDBJ databases">
        <authorList>
            <person name="de Groot N.N."/>
        </authorList>
    </citation>
    <scope>NUCLEOTIDE SEQUENCE [LARGE SCALE GENOMIC DNA]</scope>
    <source>
        <strain evidence="6">DSM 19181</strain>
    </source>
</reference>
<gene>
    <name evidence="3" type="ORF">SAMN04488098_10011</name>
    <name evidence="4" type="ORF">SAMN04488098_10051</name>
    <name evidence="5" type="ORF">SAMN04488098_10381</name>
    <name evidence="6" type="ORF">SAMN04488098_10691</name>
</gene>
<feature type="compositionally biased region" description="Polar residues" evidence="2">
    <location>
        <begin position="453"/>
        <end position="469"/>
    </location>
</feature>
<evidence type="ECO:0000256" key="1">
    <source>
        <dbReference type="ARBA" id="ARBA00006539"/>
    </source>
</evidence>
<dbReference type="STRING" id="426701.SAMN04488098_10011"/>
<dbReference type="Proteomes" id="UP000199433">
    <property type="component" value="Unassembled WGS sequence"/>
</dbReference>
<dbReference type="OrthoDB" id="2162583at2"/>
<evidence type="ECO:0000256" key="2">
    <source>
        <dbReference type="SAM" id="MobiDB-lite"/>
    </source>
</evidence>
<sequence length="469" mass="53765">MNQIISEIITTLKDSSSLLEAELALETVFQRITQQLLSAAIKQIDLELLHDYKEQGYEIDSVPDRTLQFTFGTVEFERHRMRKEGEKSVIPFDKAVGLKPRIRNSPLVEMKAAQIASDGTYRKAEEAINLLTSFSLSHTTIHTITQKVGETIQEWTETAPLQDETSQKDKKKTPVLFIEGDGLMLTKGKEKKRPEIHRVQFHEGVEYKGKQKRPVLINSKMFESTVSSKEAFKRASLWLESLYDIRETIVISNSDGGSGYDKDKFHQIIGKCQRHEHFRDAYHVNEKIKQRMYFDKKMEKKMKEAVRTYDWDRIETIIATTESRIEINNEKATEFQEELTMLKAYLYRNWESLKPFKMRDLPVNKGIGVCESNHRPYSYRMKRQGRGFSAQGAGNVAAIISARKNGTFLKALTDKIPELTTKLQPEFKGAVRAALKKSQHRPSIGVKIGRIANNGSPSSPMGQLQKLFN</sequence>
<dbReference type="EMBL" id="FNFK01000038">
    <property type="protein sequence ID" value="SDK55227.1"/>
    <property type="molecule type" value="Genomic_DNA"/>
</dbReference>
<comment type="similarity">
    <text evidence="1">Belongs to the UPF0236 family.</text>
</comment>
<dbReference type="EMBL" id="FNFK01000069">
    <property type="protein sequence ID" value="SDK80997.1"/>
    <property type="molecule type" value="Genomic_DNA"/>
</dbReference>
<name>A0A1G9EXS0_9LACT</name>
<accession>A0A1G9EXS0</accession>
<dbReference type="RefSeq" id="WP_091263916.1">
    <property type="nucleotide sequence ID" value="NZ_FNFK01000001.1"/>
</dbReference>
<proteinExistence type="inferred from homology"/>
<evidence type="ECO:0000313" key="7">
    <source>
        <dbReference type="Proteomes" id="UP000199433"/>
    </source>
</evidence>
<evidence type="ECO:0000313" key="6">
    <source>
        <dbReference type="EMBL" id="SDK80997.1"/>
    </source>
</evidence>
<dbReference type="EMBL" id="FNFK01000005">
    <property type="protein sequence ID" value="SDJ81398.1"/>
    <property type="molecule type" value="Genomic_DNA"/>
</dbReference>
<evidence type="ECO:0000313" key="3">
    <source>
        <dbReference type="EMBL" id="SDJ59227.1"/>
    </source>
</evidence>
<dbReference type="Pfam" id="PF06782">
    <property type="entry name" value="UPF0236"/>
    <property type="match status" value="1"/>
</dbReference>
<dbReference type="InterPro" id="IPR009620">
    <property type="entry name" value="UPF0236"/>
</dbReference>
<dbReference type="EMBL" id="FNFK01000001">
    <property type="protein sequence ID" value="SDJ59227.1"/>
    <property type="molecule type" value="Genomic_DNA"/>
</dbReference>
<evidence type="ECO:0000313" key="5">
    <source>
        <dbReference type="EMBL" id="SDK55227.1"/>
    </source>
</evidence>
<dbReference type="AlphaFoldDB" id="A0A1G9EXS0"/>
<evidence type="ECO:0000313" key="4">
    <source>
        <dbReference type="EMBL" id="SDJ81398.1"/>
    </source>
</evidence>
<organism evidence="6 7">
    <name type="scientific">Alkalibacterium thalassium</name>
    <dbReference type="NCBI Taxonomy" id="426701"/>
    <lineage>
        <taxon>Bacteria</taxon>
        <taxon>Bacillati</taxon>
        <taxon>Bacillota</taxon>
        <taxon>Bacilli</taxon>
        <taxon>Lactobacillales</taxon>
        <taxon>Carnobacteriaceae</taxon>
        <taxon>Alkalibacterium</taxon>
    </lineage>
</organism>
<reference evidence="7" key="2">
    <citation type="submission" date="2016-10" db="EMBL/GenBank/DDBJ databases">
        <authorList>
            <person name="Varghese N."/>
            <person name="Submissions S."/>
        </authorList>
    </citation>
    <scope>NUCLEOTIDE SEQUENCE [LARGE SCALE GENOMIC DNA]</scope>
    <source>
        <strain evidence="7">DSM 19181</strain>
    </source>
</reference>
<feature type="region of interest" description="Disordered" evidence="2">
    <location>
        <begin position="448"/>
        <end position="469"/>
    </location>
</feature>
<keyword evidence="7" id="KW-1185">Reference proteome</keyword>